<name>A0ABQ1ZN52_9BACL</name>
<proteinExistence type="predicted"/>
<gene>
    <name evidence="4" type="ORF">GCM10007362_07810</name>
</gene>
<dbReference type="InterPro" id="IPR051257">
    <property type="entry name" value="Diverse_CBS-Domain"/>
</dbReference>
<keyword evidence="1 2" id="KW-0129">CBS domain</keyword>
<dbReference type="PANTHER" id="PTHR43080">
    <property type="entry name" value="CBS DOMAIN-CONTAINING PROTEIN CBSX3, MITOCHONDRIAL"/>
    <property type="match status" value="1"/>
</dbReference>
<sequence>MEVSRFLLPKDQVKHIPSSATMMEAMDLLEKNHYSAVPIIDEQGRYVGTLSEGDLLWKLKNTFNFNLEMMSDISLSSIKRYRHNESVVIDADMEDMLTLAADQNFVPVTDHDGVFLGIIRRRDIINYYNDGIMD</sequence>
<evidence type="ECO:0000259" key="3">
    <source>
        <dbReference type="PROSITE" id="PS51371"/>
    </source>
</evidence>
<accession>A0ABQ1ZN52</accession>
<dbReference type="RefSeq" id="WP_172239319.1">
    <property type="nucleotide sequence ID" value="NZ_BMDD01000001.1"/>
</dbReference>
<evidence type="ECO:0000256" key="2">
    <source>
        <dbReference type="PROSITE-ProRule" id="PRU00703"/>
    </source>
</evidence>
<dbReference type="CDD" id="cd09834">
    <property type="entry name" value="CBS_pair_bac"/>
    <property type="match status" value="1"/>
</dbReference>
<dbReference type="InterPro" id="IPR000644">
    <property type="entry name" value="CBS_dom"/>
</dbReference>
<protein>
    <submittedName>
        <fullName evidence="4">Inosine-5-monophosphate dehydrogenase</fullName>
    </submittedName>
</protein>
<organism evidence="4 5">
    <name type="scientific">Saccharibacillus endophyticus</name>
    <dbReference type="NCBI Taxonomy" id="2060666"/>
    <lineage>
        <taxon>Bacteria</taxon>
        <taxon>Bacillati</taxon>
        <taxon>Bacillota</taxon>
        <taxon>Bacilli</taxon>
        <taxon>Bacillales</taxon>
        <taxon>Paenibacillaceae</taxon>
        <taxon>Saccharibacillus</taxon>
    </lineage>
</organism>
<dbReference type="Gene3D" id="3.10.580.10">
    <property type="entry name" value="CBS-domain"/>
    <property type="match status" value="1"/>
</dbReference>
<dbReference type="PROSITE" id="PS51371">
    <property type="entry name" value="CBS"/>
    <property type="match status" value="1"/>
</dbReference>
<evidence type="ECO:0000313" key="4">
    <source>
        <dbReference type="EMBL" id="GGH71064.1"/>
    </source>
</evidence>
<dbReference type="InterPro" id="IPR046342">
    <property type="entry name" value="CBS_dom_sf"/>
</dbReference>
<reference evidence="5" key="1">
    <citation type="journal article" date="2019" name="Int. J. Syst. Evol. Microbiol.">
        <title>The Global Catalogue of Microorganisms (GCM) 10K type strain sequencing project: providing services to taxonomists for standard genome sequencing and annotation.</title>
        <authorList>
            <consortium name="The Broad Institute Genomics Platform"/>
            <consortium name="The Broad Institute Genome Sequencing Center for Infectious Disease"/>
            <person name="Wu L."/>
            <person name="Ma J."/>
        </authorList>
    </citation>
    <scope>NUCLEOTIDE SEQUENCE [LARGE SCALE GENOMIC DNA]</scope>
    <source>
        <strain evidence="5">CCM 8702</strain>
    </source>
</reference>
<evidence type="ECO:0000313" key="5">
    <source>
        <dbReference type="Proteomes" id="UP000605427"/>
    </source>
</evidence>
<dbReference type="SUPFAM" id="SSF54631">
    <property type="entry name" value="CBS-domain pair"/>
    <property type="match status" value="1"/>
</dbReference>
<feature type="domain" description="CBS" evidence="3">
    <location>
        <begin position="7"/>
        <end position="69"/>
    </location>
</feature>
<dbReference type="PANTHER" id="PTHR43080:SF26">
    <property type="entry name" value="REGULATORY PROTEIN"/>
    <property type="match status" value="1"/>
</dbReference>
<keyword evidence="5" id="KW-1185">Reference proteome</keyword>
<comment type="caution">
    <text evidence="4">The sequence shown here is derived from an EMBL/GenBank/DDBJ whole genome shotgun (WGS) entry which is preliminary data.</text>
</comment>
<dbReference type="SMART" id="SM00116">
    <property type="entry name" value="CBS"/>
    <property type="match status" value="1"/>
</dbReference>
<dbReference type="Pfam" id="PF00571">
    <property type="entry name" value="CBS"/>
    <property type="match status" value="2"/>
</dbReference>
<dbReference type="EMBL" id="BMDD01000001">
    <property type="protein sequence ID" value="GGH71064.1"/>
    <property type="molecule type" value="Genomic_DNA"/>
</dbReference>
<dbReference type="Proteomes" id="UP000605427">
    <property type="component" value="Unassembled WGS sequence"/>
</dbReference>
<evidence type="ECO:0000256" key="1">
    <source>
        <dbReference type="ARBA" id="ARBA00023122"/>
    </source>
</evidence>